<dbReference type="CDD" id="cd00093">
    <property type="entry name" value="HTH_XRE"/>
    <property type="match status" value="1"/>
</dbReference>
<feature type="domain" description="HTH cro/C1-type" evidence="3">
    <location>
        <begin position="8"/>
        <end position="68"/>
    </location>
</feature>
<dbReference type="PROSITE" id="PS50943">
    <property type="entry name" value="HTH_CROC1"/>
    <property type="match status" value="1"/>
</dbReference>
<evidence type="ECO:0000313" key="4">
    <source>
        <dbReference type="EMBL" id="STO07973.1"/>
    </source>
</evidence>
<feature type="transmembrane region" description="Helical" evidence="2">
    <location>
        <begin position="110"/>
        <end position="127"/>
    </location>
</feature>
<dbReference type="SUPFAM" id="SSF47413">
    <property type="entry name" value="lambda repressor-like DNA-binding domains"/>
    <property type="match status" value="1"/>
</dbReference>
<dbReference type="GO" id="GO:0003677">
    <property type="term" value="F:DNA binding"/>
    <property type="evidence" value="ECO:0007669"/>
    <property type="project" value="InterPro"/>
</dbReference>
<dbReference type="InterPro" id="IPR050400">
    <property type="entry name" value="Bact_Cytoskel_RodZ"/>
</dbReference>
<dbReference type="SMART" id="SM00530">
    <property type="entry name" value="HTH_XRE"/>
    <property type="match status" value="1"/>
</dbReference>
<name>A0A377FUG6_9BACL</name>
<dbReference type="OrthoDB" id="9797543at2"/>
<proteinExistence type="predicted"/>
<evidence type="ECO:0000256" key="1">
    <source>
        <dbReference type="SAM" id="MobiDB-lite"/>
    </source>
</evidence>
<keyword evidence="2" id="KW-1133">Transmembrane helix</keyword>
<organism evidence="4 5">
    <name type="scientific">Exiguobacterium aurantiacum</name>
    <dbReference type="NCBI Taxonomy" id="33987"/>
    <lineage>
        <taxon>Bacteria</taxon>
        <taxon>Bacillati</taxon>
        <taxon>Bacillota</taxon>
        <taxon>Bacilli</taxon>
        <taxon>Bacillales</taxon>
        <taxon>Bacillales Family XII. Incertae Sedis</taxon>
        <taxon>Exiguobacterium</taxon>
    </lineage>
</organism>
<dbReference type="PANTHER" id="PTHR34475">
    <property type="match status" value="1"/>
</dbReference>
<keyword evidence="2" id="KW-0812">Transmembrane</keyword>
<keyword evidence="2" id="KW-0472">Membrane</keyword>
<dbReference type="EMBL" id="UGGP01000001">
    <property type="protein sequence ID" value="STO07973.1"/>
    <property type="molecule type" value="Genomic_DNA"/>
</dbReference>
<feature type="region of interest" description="Disordered" evidence="1">
    <location>
        <begin position="136"/>
        <end position="179"/>
    </location>
</feature>
<evidence type="ECO:0000313" key="5">
    <source>
        <dbReference type="Proteomes" id="UP000254060"/>
    </source>
</evidence>
<dbReference type="Proteomes" id="UP000254060">
    <property type="component" value="Unassembled WGS sequence"/>
</dbReference>
<sequence>MTELGTFLKQRREASGLTLDQIQQTTKIQKRYIIAIEEGDYKNLPGSFYARAFIKTYAESLGLDVDELYETYAKDLPKIEPQPTVQLSRKQTYSKASETSSRVSRWVPKVMLVLVAFLLMTAVWYVVKNLNFGEQDASPVEPPSSGVTINQNEDVPEEEPVEEEPVEEEPVEEEPQEETGPIAVTETNGADLVYEIATADKLTTEIHVKDSPATYVGVRDTSLEGPFLAPEYPNQSKQNPIVIEDAETDTLRIRIGLIGGVEKIVVNGRELELADSPVTQNIFVKRVDAE</sequence>
<dbReference type="Gene3D" id="1.10.260.40">
    <property type="entry name" value="lambda repressor-like DNA-binding domains"/>
    <property type="match status" value="1"/>
</dbReference>
<dbReference type="InterPro" id="IPR001387">
    <property type="entry name" value="Cro/C1-type_HTH"/>
</dbReference>
<evidence type="ECO:0000259" key="3">
    <source>
        <dbReference type="PROSITE" id="PS50943"/>
    </source>
</evidence>
<dbReference type="PANTHER" id="PTHR34475:SF1">
    <property type="entry name" value="CYTOSKELETON PROTEIN RODZ"/>
    <property type="match status" value="1"/>
</dbReference>
<dbReference type="InterPro" id="IPR010982">
    <property type="entry name" value="Lambda_DNA-bd_dom_sf"/>
</dbReference>
<gene>
    <name evidence="4" type="ORF">NCTC13163_01334</name>
</gene>
<feature type="compositionally biased region" description="Acidic residues" evidence="1">
    <location>
        <begin position="154"/>
        <end position="177"/>
    </location>
</feature>
<dbReference type="AlphaFoldDB" id="A0A377FUG6"/>
<dbReference type="Pfam" id="PF13413">
    <property type="entry name" value="HTH_25"/>
    <property type="match status" value="1"/>
</dbReference>
<accession>A0A377FUG6</accession>
<protein>
    <submittedName>
        <fullName evidence="4">Uncharacterized protein conserved in bacteria</fullName>
    </submittedName>
</protein>
<dbReference type="STRING" id="1397694.GCA_000702585_01838"/>
<reference evidence="4 5" key="1">
    <citation type="submission" date="2018-06" db="EMBL/GenBank/DDBJ databases">
        <authorList>
            <consortium name="Pathogen Informatics"/>
            <person name="Doyle S."/>
        </authorList>
    </citation>
    <scope>NUCLEOTIDE SEQUENCE [LARGE SCALE GENOMIC DNA]</scope>
    <source>
        <strain evidence="4 5">NCTC13163</strain>
    </source>
</reference>
<evidence type="ECO:0000256" key="2">
    <source>
        <dbReference type="SAM" id="Phobius"/>
    </source>
</evidence>